<feature type="chain" id="PRO_5012056275" evidence="2">
    <location>
        <begin position="25"/>
        <end position="285"/>
    </location>
</feature>
<gene>
    <name evidence="3" type="ORF">LY90DRAFT_511318</name>
</gene>
<organism evidence="3 4">
    <name type="scientific">Neocallimastix californiae</name>
    <dbReference type="NCBI Taxonomy" id="1754190"/>
    <lineage>
        <taxon>Eukaryota</taxon>
        <taxon>Fungi</taxon>
        <taxon>Fungi incertae sedis</taxon>
        <taxon>Chytridiomycota</taxon>
        <taxon>Chytridiomycota incertae sedis</taxon>
        <taxon>Neocallimastigomycetes</taxon>
        <taxon>Neocallimastigales</taxon>
        <taxon>Neocallimastigaceae</taxon>
        <taxon>Neocallimastix</taxon>
    </lineage>
</organism>
<dbReference type="Proteomes" id="UP000193920">
    <property type="component" value="Unassembled WGS sequence"/>
</dbReference>
<keyword evidence="4" id="KW-1185">Reference proteome</keyword>
<sequence>MVYQKINILFLIVVLFCCFVRVHSKEEVKEKEKEVVTVYVTVSANSTQPEEATSTIEEDAPTPTVDVDKLPEYIKFEEVLQQTEDQCMKHVYVVSLNLFYANQIGNVDCENGHYGSLENLRKLKPCKSNPKLQYAIDYMDANFRLMCHTISTGSHTYEGKDVKKLCPIIQYMKTNYTKYEENLFTDCKKNDTCVFEILRNYKEIQNIRTKLKSVNDDNDEKVSYHINNRTEKVSFQMNITDSFFENLEKNCPAFKNIITSDALTLSISFSTIFIFSLFIIFIGRM</sequence>
<dbReference type="EMBL" id="MCOG01000144">
    <property type="protein sequence ID" value="ORY37130.1"/>
    <property type="molecule type" value="Genomic_DNA"/>
</dbReference>
<proteinExistence type="predicted"/>
<keyword evidence="1" id="KW-0812">Transmembrane</keyword>
<feature type="transmembrane region" description="Helical" evidence="1">
    <location>
        <begin position="262"/>
        <end position="282"/>
    </location>
</feature>
<comment type="caution">
    <text evidence="3">The sequence shown here is derived from an EMBL/GenBank/DDBJ whole genome shotgun (WGS) entry which is preliminary data.</text>
</comment>
<evidence type="ECO:0000256" key="1">
    <source>
        <dbReference type="SAM" id="Phobius"/>
    </source>
</evidence>
<accession>A0A1Y2BQW3</accession>
<evidence type="ECO:0000313" key="4">
    <source>
        <dbReference type="Proteomes" id="UP000193920"/>
    </source>
</evidence>
<evidence type="ECO:0000313" key="3">
    <source>
        <dbReference type="EMBL" id="ORY37130.1"/>
    </source>
</evidence>
<keyword evidence="2" id="KW-0732">Signal</keyword>
<dbReference type="AlphaFoldDB" id="A0A1Y2BQW3"/>
<reference evidence="3 4" key="1">
    <citation type="submission" date="2016-08" db="EMBL/GenBank/DDBJ databases">
        <title>A Parts List for Fungal Cellulosomes Revealed by Comparative Genomics.</title>
        <authorList>
            <consortium name="DOE Joint Genome Institute"/>
            <person name="Haitjema C.H."/>
            <person name="Gilmore S.P."/>
            <person name="Henske J.K."/>
            <person name="Solomon K.V."/>
            <person name="De Groot R."/>
            <person name="Kuo A."/>
            <person name="Mondo S.J."/>
            <person name="Salamov A.A."/>
            <person name="Labutti K."/>
            <person name="Zhao Z."/>
            <person name="Chiniquy J."/>
            <person name="Barry K."/>
            <person name="Brewer H.M."/>
            <person name="Purvine S.O."/>
            <person name="Wright A.T."/>
            <person name="Boxma B."/>
            <person name="Van Alen T."/>
            <person name="Hackstein J.H."/>
            <person name="Baker S.E."/>
            <person name="Grigoriev I.V."/>
            <person name="O'Malley M.A."/>
        </authorList>
    </citation>
    <scope>NUCLEOTIDE SEQUENCE [LARGE SCALE GENOMIC DNA]</scope>
    <source>
        <strain evidence="3 4">G1</strain>
    </source>
</reference>
<evidence type="ECO:0000256" key="2">
    <source>
        <dbReference type="SAM" id="SignalP"/>
    </source>
</evidence>
<keyword evidence="1" id="KW-0472">Membrane</keyword>
<name>A0A1Y2BQW3_9FUNG</name>
<feature type="signal peptide" evidence="2">
    <location>
        <begin position="1"/>
        <end position="24"/>
    </location>
</feature>
<keyword evidence="1" id="KW-1133">Transmembrane helix</keyword>
<protein>
    <submittedName>
        <fullName evidence="3">Uncharacterized protein</fullName>
    </submittedName>
</protein>